<evidence type="ECO:0008006" key="6">
    <source>
        <dbReference type="Google" id="ProtNLM"/>
    </source>
</evidence>
<dbReference type="InterPro" id="IPR049049">
    <property type="entry name" value="Beta-AFase-like_GH127_C"/>
</dbReference>
<dbReference type="Pfam" id="PF07944">
    <property type="entry name" value="Beta-AFase-like_GH127_cat"/>
    <property type="match status" value="1"/>
</dbReference>
<proteinExistence type="predicted"/>
<evidence type="ECO:0000259" key="3">
    <source>
        <dbReference type="Pfam" id="PF20737"/>
    </source>
</evidence>
<evidence type="ECO:0000313" key="4">
    <source>
        <dbReference type="EMBL" id="USW49012.1"/>
    </source>
</evidence>
<dbReference type="GO" id="GO:0005975">
    <property type="term" value="P:carbohydrate metabolic process"/>
    <property type="evidence" value="ECO:0007669"/>
    <property type="project" value="InterPro"/>
</dbReference>
<dbReference type="PANTHER" id="PTHR43465">
    <property type="entry name" value="DUF1680 DOMAIN PROTEIN (AFU_ORTHOLOGUE AFUA_1G08910)"/>
    <property type="match status" value="1"/>
</dbReference>
<evidence type="ECO:0000313" key="5">
    <source>
        <dbReference type="Proteomes" id="UP001056384"/>
    </source>
</evidence>
<dbReference type="Pfam" id="PF20737">
    <property type="entry name" value="Glyco_hydro127C"/>
    <property type="match status" value="1"/>
</dbReference>
<feature type="domain" description="Non-reducing end beta-L-arabinofuranosidase-like GH127 middle" evidence="2">
    <location>
        <begin position="286"/>
        <end position="369"/>
    </location>
</feature>
<feature type="domain" description="Non-reducing end beta-L-arabinofuranosidase-like GH127 C-terminal" evidence="3">
    <location>
        <begin position="390"/>
        <end position="502"/>
    </location>
</feature>
<feature type="domain" description="Non-reducing end beta-L-arabinofuranosidase-like GH127 catalytic" evidence="1">
    <location>
        <begin position="6"/>
        <end position="268"/>
    </location>
</feature>
<keyword evidence="5" id="KW-1185">Reference proteome</keyword>
<reference evidence="4" key="1">
    <citation type="submission" date="2022-06" db="EMBL/GenBank/DDBJ databases">
        <title>Complete genome sequences of two strains of the flax pathogen Septoria linicola.</title>
        <authorList>
            <person name="Lapalu N."/>
            <person name="Simon A."/>
            <person name="Demenou B."/>
            <person name="Paumier D."/>
            <person name="Guillot M.-P."/>
            <person name="Gout L."/>
            <person name="Valade R."/>
        </authorList>
    </citation>
    <scope>NUCLEOTIDE SEQUENCE</scope>
    <source>
        <strain evidence="4">SE15195</strain>
    </source>
</reference>
<name>A0A9Q9AH06_9PEZI</name>
<dbReference type="InterPro" id="IPR049174">
    <property type="entry name" value="Beta-AFase-like"/>
</dbReference>
<dbReference type="Pfam" id="PF20736">
    <property type="entry name" value="Glyco_hydro127M"/>
    <property type="match status" value="1"/>
</dbReference>
<sequence>MEPILKYVDLLCKTFGPESDQLHGYPGHPEIELALLRLHERTGDNEHLALARYFVTVRGSKGQEGLNYFDWESIKRGDDPAKRPAFYPEARCLWYHQAHAPIAEQPSIEGHSVRAMYLLTAAADLVRVDPQFKGTKLEQAIFRLWQNMTERKMYVTGGIGAIKQWEGFGQDYYLPQGSDEGGCYAETCASIGVMMLAQRLLEIDLDAKFADIMELCLYNTVLTSMSHDGKGFTYDNQLASCDADLSRRCDWFTVACCPPNISRLLGQIGGYAWSYSTSADTRSASVAAHLYIPGKLSFSVGQEKVQVSQRTEYPWKADIEFELESGAVQLDLKLRIPGWASSHDLTPACPEATVQKGYLSLPAAWLAANKSFRLSLPLKSRWLAQHPFTNQHTLARARGPVVYCVEDVDNSWVDDHFKSVYLDYEGTWDEREVADESTGDKYIALTLQNGARRLNTTRINSAPLIDAKELQSSLESSNAIAKLNFVPYYFRANRGGKGHMRVGLKR</sequence>
<evidence type="ECO:0000259" key="1">
    <source>
        <dbReference type="Pfam" id="PF07944"/>
    </source>
</evidence>
<protein>
    <recommendedName>
        <fullName evidence="6">DUF1680-domain-containing protein</fullName>
    </recommendedName>
</protein>
<dbReference type="InterPro" id="IPR008928">
    <property type="entry name" value="6-hairpin_glycosidase_sf"/>
</dbReference>
<dbReference type="InterPro" id="IPR012878">
    <property type="entry name" value="Beta-AFase-like_GH127_cat"/>
</dbReference>
<dbReference type="SUPFAM" id="SSF48208">
    <property type="entry name" value="Six-hairpin glycosidases"/>
    <property type="match status" value="1"/>
</dbReference>
<dbReference type="AlphaFoldDB" id="A0A9Q9AH06"/>
<gene>
    <name evidence="4" type="ORF">Slin15195_G023310</name>
</gene>
<evidence type="ECO:0000259" key="2">
    <source>
        <dbReference type="Pfam" id="PF20736"/>
    </source>
</evidence>
<dbReference type="EMBL" id="CP099419">
    <property type="protein sequence ID" value="USW49012.1"/>
    <property type="molecule type" value="Genomic_DNA"/>
</dbReference>
<dbReference type="Proteomes" id="UP001056384">
    <property type="component" value="Chromosome 2"/>
</dbReference>
<organism evidence="4 5">
    <name type="scientific">Septoria linicola</name>
    <dbReference type="NCBI Taxonomy" id="215465"/>
    <lineage>
        <taxon>Eukaryota</taxon>
        <taxon>Fungi</taxon>
        <taxon>Dikarya</taxon>
        <taxon>Ascomycota</taxon>
        <taxon>Pezizomycotina</taxon>
        <taxon>Dothideomycetes</taxon>
        <taxon>Dothideomycetidae</taxon>
        <taxon>Mycosphaerellales</taxon>
        <taxon>Mycosphaerellaceae</taxon>
        <taxon>Septoria</taxon>
    </lineage>
</organism>
<dbReference type="InterPro" id="IPR049046">
    <property type="entry name" value="Beta-AFase-like_GH127_middle"/>
</dbReference>
<dbReference type="PANTHER" id="PTHR43465:SF2">
    <property type="entry name" value="DUF1680 DOMAIN PROTEIN (AFU_ORTHOLOGUE AFUA_1G08910)"/>
    <property type="match status" value="1"/>
</dbReference>
<accession>A0A9Q9AH06</accession>